<evidence type="ECO:0000259" key="10">
    <source>
        <dbReference type="PROSITE" id="PS50110"/>
    </source>
</evidence>
<dbReference type="Pfam" id="PF00072">
    <property type="entry name" value="Response_reg"/>
    <property type="match status" value="1"/>
</dbReference>
<reference evidence="11" key="1">
    <citation type="submission" date="2020-12" db="EMBL/GenBank/DDBJ databases">
        <title>Vagococcus allomyrinae sp. nov. and Enterococcus lavae sp. nov., isolated from the larvae of Allomyrina dichotoma.</title>
        <authorList>
            <person name="Lee S.D."/>
        </authorList>
    </citation>
    <scope>NUCLEOTIDE SEQUENCE</scope>
    <source>
        <strain evidence="11">BWB3-3</strain>
    </source>
</reference>
<dbReference type="Gene3D" id="3.40.50.2300">
    <property type="match status" value="1"/>
</dbReference>
<dbReference type="SMART" id="SM00448">
    <property type="entry name" value="REC"/>
    <property type="match status" value="1"/>
</dbReference>
<evidence type="ECO:0000256" key="2">
    <source>
        <dbReference type="ARBA" id="ARBA00022490"/>
    </source>
</evidence>
<keyword evidence="5" id="KW-0805">Transcription regulation</keyword>
<dbReference type="InterPro" id="IPR051552">
    <property type="entry name" value="HptR"/>
</dbReference>
<dbReference type="InterPro" id="IPR018062">
    <property type="entry name" value="HTH_AraC-typ_CS"/>
</dbReference>
<dbReference type="InterPro" id="IPR011006">
    <property type="entry name" value="CheY-like_superfamily"/>
</dbReference>
<dbReference type="RefSeq" id="WP_209529189.1">
    <property type="nucleotide sequence ID" value="NZ_JAEEGA010000009.1"/>
</dbReference>
<dbReference type="GO" id="GO:0005737">
    <property type="term" value="C:cytoplasm"/>
    <property type="evidence" value="ECO:0007669"/>
    <property type="project" value="UniProtKB-SubCell"/>
</dbReference>
<evidence type="ECO:0000256" key="8">
    <source>
        <dbReference type="PROSITE-ProRule" id="PRU00169"/>
    </source>
</evidence>
<keyword evidence="4" id="KW-0902">Two-component regulatory system</keyword>
<dbReference type="EMBL" id="JAEEGA010000009">
    <property type="protein sequence ID" value="MBP1042208.1"/>
    <property type="molecule type" value="Genomic_DNA"/>
</dbReference>
<feature type="domain" description="Response regulatory" evidence="10">
    <location>
        <begin position="2"/>
        <end position="119"/>
    </location>
</feature>
<keyword evidence="7" id="KW-0804">Transcription</keyword>
<feature type="domain" description="HTH araC/xylS-type" evidence="9">
    <location>
        <begin position="132"/>
        <end position="233"/>
    </location>
</feature>
<name>A0A940SXB8_9ENTE</name>
<dbReference type="InterPro" id="IPR009057">
    <property type="entry name" value="Homeodomain-like_sf"/>
</dbReference>
<dbReference type="PRINTS" id="PR00032">
    <property type="entry name" value="HTHARAC"/>
</dbReference>
<dbReference type="Proteomes" id="UP000674938">
    <property type="component" value="Unassembled WGS sequence"/>
</dbReference>
<dbReference type="SMART" id="SM00342">
    <property type="entry name" value="HTH_ARAC"/>
    <property type="match status" value="1"/>
</dbReference>
<dbReference type="PANTHER" id="PTHR42713:SF3">
    <property type="entry name" value="TRANSCRIPTIONAL REGULATORY PROTEIN HPTR"/>
    <property type="match status" value="1"/>
</dbReference>
<dbReference type="PROSITE" id="PS50110">
    <property type="entry name" value="RESPONSE_REGULATORY"/>
    <property type="match status" value="1"/>
</dbReference>
<dbReference type="SUPFAM" id="SSF46689">
    <property type="entry name" value="Homeodomain-like"/>
    <property type="match status" value="1"/>
</dbReference>
<keyword evidence="12" id="KW-1185">Reference proteome</keyword>
<dbReference type="GO" id="GO:0000160">
    <property type="term" value="P:phosphorelay signal transduction system"/>
    <property type="evidence" value="ECO:0007669"/>
    <property type="project" value="UniProtKB-KW"/>
</dbReference>
<dbReference type="SUPFAM" id="SSF52172">
    <property type="entry name" value="CheY-like"/>
    <property type="match status" value="1"/>
</dbReference>
<evidence type="ECO:0000256" key="7">
    <source>
        <dbReference type="ARBA" id="ARBA00023163"/>
    </source>
</evidence>
<dbReference type="CDD" id="cd17536">
    <property type="entry name" value="REC_YesN-like"/>
    <property type="match status" value="1"/>
</dbReference>
<dbReference type="PANTHER" id="PTHR42713">
    <property type="entry name" value="HISTIDINE KINASE-RELATED"/>
    <property type="match status" value="1"/>
</dbReference>
<dbReference type="Pfam" id="PF12833">
    <property type="entry name" value="HTH_18"/>
    <property type="match status" value="1"/>
</dbReference>
<keyword evidence="6" id="KW-0238">DNA-binding</keyword>
<sequence length="237" mass="26905">MNILVVDDEERIRENFIKRLSQLPIKFDNYYQGKDGFEGLAIIQSKAIDIALIDINMPFLNGLELIQKLHTENAELSIVIISGYDNFAYAQEAIKYGVKAYLLKPVNRLEFAETIVSLCEEIDATDKQSLADQIITRMKQHISNSHFSLSDLATEMALSNGHLSKLIIHETGKTFGELLTGLRIDQAKHFLRELPYGTKMYEIAEMVGFNNQYYFSSVFKKQTGLSPKEFLKSAPAN</sequence>
<dbReference type="InterPro" id="IPR018060">
    <property type="entry name" value="HTH_AraC"/>
</dbReference>
<keyword evidence="3 8" id="KW-0597">Phosphoprotein</keyword>
<dbReference type="Gene3D" id="1.10.10.60">
    <property type="entry name" value="Homeodomain-like"/>
    <property type="match status" value="2"/>
</dbReference>
<evidence type="ECO:0000256" key="4">
    <source>
        <dbReference type="ARBA" id="ARBA00023012"/>
    </source>
</evidence>
<dbReference type="AlphaFoldDB" id="A0A940SXB8"/>
<evidence type="ECO:0000256" key="6">
    <source>
        <dbReference type="ARBA" id="ARBA00023125"/>
    </source>
</evidence>
<evidence type="ECO:0000256" key="3">
    <source>
        <dbReference type="ARBA" id="ARBA00022553"/>
    </source>
</evidence>
<evidence type="ECO:0000256" key="1">
    <source>
        <dbReference type="ARBA" id="ARBA00004496"/>
    </source>
</evidence>
<protein>
    <submittedName>
        <fullName evidence="11">Response regulator</fullName>
    </submittedName>
</protein>
<comment type="subcellular location">
    <subcellularLocation>
        <location evidence="1">Cytoplasm</location>
    </subcellularLocation>
</comment>
<accession>A0A940SXB8</accession>
<dbReference type="PROSITE" id="PS00041">
    <property type="entry name" value="HTH_ARAC_FAMILY_1"/>
    <property type="match status" value="1"/>
</dbReference>
<dbReference type="GO" id="GO:0043565">
    <property type="term" value="F:sequence-specific DNA binding"/>
    <property type="evidence" value="ECO:0007669"/>
    <property type="project" value="InterPro"/>
</dbReference>
<evidence type="ECO:0000256" key="5">
    <source>
        <dbReference type="ARBA" id="ARBA00023015"/>
    </source>
</evidence>
<evidence type="ECO:0000259" key="9">
    <source>
        <dbReference type="PROSITE" id="PS01124"/>
    </source>
</evidence>
<keyword evidence="2" id="KW-0963">Cytoplasm</keyword>
<gene>
    <name evidence="11" type="ORF">I6N95_14410</name>
</gene>
<proteinExistence type="predicted"/>
<evidence type="ECO:0000313" key="11">
    <source>
        <dbReference type="EMBL" id="MBP1042208.1"/>
    </source>
</evidence>
<dbReference type="GO" id="GO:0003700">
    <property type="term" value="F:DNA-binding transcription factor activity"/>
    <property type="evidence" value="ECO:0007669"/>
    <property type="project" value="InterPro"/>
</dbReference>
<dbReference type="InterPro" id="IPR020449">
    <property type="entry name" value="Tscrpt_reg_AraC-type_HTH"/>
</dbReference>
<comment type="caution">
    <text evidence="11">The sequence shown here is derived from an EMBL/GenBank/DDBJ whole genome shotgun (WGS) entry which is preliminary data.</text>
</comment>
<evidence type="ECO:0000313" key="12">
    <source>
        <dbReference type="Proteomes" id="UP000674938"/>
    </source>
</evidence>
<dbReference type="PROSITE" id="PS01124">
    <property type="entry name" value="HTH_ARAC_FAMILY_2"/>
    <property type="match status" value="1"/>
</dbReference>
<feature type="modified residue" description="4-aspartylphosphate" evidence="8">
    <location>
        <position position="54"/>
    </location>
</feature>
<organism evidence="11 12">
    <name type="scientific">Vagococcus allomyrinae</name>
    <dbReference type="NCBI Taxonomy" id="2794353"/>
    <lineage>
        <taxon>Bacteria</taxon>
        <taxon>Bacillati</taxon>
        <taxon>Bacillota</taxon>
        <taxon>Bacilli</taxon>
        <taxon>Lactobacillales</taxon>
        <taxon>Enterococcaceae</taxon>
        <taxon>Vagococcus</taxon>
    </lineage>
</organism>
<dbReference type="InterPro" id="IPR001789">
    <property type="entry name" value="Sig_transdc_resp-reg_receiver"/>
</dbReference>